<reference evidence="1 2" key="1">
    <citation type="journal article" date="2018" name="Nat. Ecol. Evol.">
        <title>Pezizomycetes genomes reveal the molecular basis of ectomycorrhizal truffle lifestyle.</title>
        <authorList>
            <person name="Murat C."/>
            <person name="Payen T."/>
            <person name="Noel B."/>
            <person name="Kuo A."/>
            <person name="Morin E."/>
            <person name="Chen J."/>
            <person name="Kohler A."/>
            <person name="Krizsan K."/>
            <person name="Balestrini R."/>
            <person name="Da Silva C."/>
            <person name="Montanini B."/>
            <person name="Hainaut M."/>
            <person name="Levati E."/>
            <person name="Barry K.W."/>
            <person name="Belfiori B."/>
            <person name="Cichocki N."/>
            <person name="Clum A."/>
            <person name="Dockter R.B."/>
            <person name="Fauchery L."/>
            <person name="Guy J."/>
            <person name="Iotti M."/>
            <person name="Le Tacon F."/>
            <person name="Lindquist E.A."/>
            <person name="Lipzen A."/>
            <person name="Malagnac F."/>
            <person name="Mello A."/>
            <person name="Molinier V."/>
            <person name="Miyauchi S."/>
            <person name="Poulain J."/>
            <person name="Riccioni C."/>
            <person name="Rubini A."/>
            <person name="Sitrit Y."/>
            <person name="Splivallo R."/>
            <person name="Traeger S."/>
            <person name="Wang M."/>
            <person name="Zifcakova L."/>
            <person name="Wipf D."/>
            <person name="Zambonelli A."/>
            <person name="Paolocci F."/>
            <person name="Nowrousian M."/>
            <person name="Ottonello S."/>
            <person name="Baldrian P."/>
            <person name="Spatafora J.W."/>
            <person name="Henrissat B."/>
            <person name="Nagy L.G."/>
            <person name="Aury J.M."/>
            <person name="Wincker P."/>
            <person name="Grigoriev I.V."/>
            <person name="Bonfante P."/>
            <person name="Martin F.M."/>
        </authorList>
    </citation>
    <scope>NUCLEOTIDE SEQUENCE [LARGE SCALE GENOMIC DNA]</scope>
    <source>
        <strain evidence="1 2">RN42</strain>
    </source>
</reference>
<evidence type="ECO:0000313" key="2">
    <source>
        <dbReference type="Proteomes" id="UP000275078"/>
    </source>
</evidence>
<evidence type="ECO:0000313" key="1">
    <source>
        <dbReference type="EMBL" id="RPA86038.1"/>
    </source>
</evidence>
<sequence>MVEINEFFDHQRTKRVDNLIFRTPHMSPLSLWKPDLLHTIDLGLTKHCLELLFNMLDEVSSKKKTDPKRLTELFDITWTAISPHPVINVSKKKYRSVKQWSGKEYRNAAAIMLAVLETIMTVYPPDGPAQEDMYNASRNFISAINNFTFMARQRSHTLPPDQVFDNDNRAMWDAFHEWKYIVLKYRASKTVKRDAKVYTKGIVDDPTPEELKAMGPAERKERVYEIRAV</sequence>
<protein>
    <submittedName>
        <fullName evidence="1">Uncharacterized protein</fullName>
    </submittedName>
</protein>
<dbReference type="OrthoDB" id="5324030at2759"/>
<accession>A0A3N4IMW7</accession>
<dbReference type="EMBL" id="ML119651">
    <property type="protein sequence ID" value="RPA86038.1"/>
    <property type="molecule type" value="Genomic_DNA"/>
</dbReference>
<keyword evidence="2" id="KW-1185">Reference proteome</keyword>
<dbReference type="AlphaFoldDB" id="A0A3N4IMW7"/>
<proteinExistence type="predicted"/>
<dbReference type="Proteomes" id="UP000275078">
    <property type="component" value="Unassembled WGS sequence"/>
</dbReference>
<organism evidence="1 2">
    <name type="scientific">Ascobolus immersus RN42</name>
    <dbReference type="NCBI Taxonomy" id="1160509"/>
    <lineage>
        <taxon>Eukaryota</taxon>
        <taxon>Fungi</taxon>
        <taxon>Dikarya</taxon>
        <taxon>Ascomycota</taxon>
        <taxon>Pezizomycotina</taxon>
        <taxon>Pezizomycetes</taxon>
        <taxon>Pezizales</taxon>
        <taxon>Ascobolaceae</taxon>
        <taxon>Ascobolus</taxon>
    </lineage>
</organism>
<gene>
    <name evidence="1" type="ORF">BJ508DRAFT_322184</name>
</gene>
<name>A0A3N4IMW7_ASCIM</name>